<evidence type="ECO:0000256" key="3">
    <source>
        <dbReference type="ARBA" id="ARBA00022781"/>
    </source>
</evidence>
<dbReference type="Gene3D" id="3.30.70.100">
    <property type="match status" value="1"/>
</dbReference>
<accession>A0ABQ7I1X3</accession>
<dbReference type="Gene3D" id="3.30.70.1180">
    <property type="entry name" value="Vacuolar atp synthase subunit c, domain 1"/>
    <property type="match status" value="1"/>
</dbReference>
<dbReference type="InterPro" id="IPR004907">
    <property type="entry name" value="ATPase_V1-cplx_csu"/>
</dbReference>
<evidence type="ECO:0000313" key="6">
    <source>
        <dbReference type="EMBL" id="KAF7684453.1"/>
    </source>
</evidence>
<keyword evidence="3 5" id="KW-0375">Hydrogen ion transport</keyword>
<organism evidence="6 7">
    <name type="scientific">Astathelohania contejeani</name>
    <dbReference type="NCBI Taxonomy" id="164912"/>
    <lineage>
        <taxon>Eukaryota</taxon>
        <taxon>Fungi</taxon>
        <taxon>Fungi incertae sedis</taxon>
        <taxon>Microsporidia</taxon>
        <taxon>Astathelohaniidae</taxon>
        <taxon>Astathelohania</taxon>
    </lineage>
</organism>
<name>A0ABQ7I1X3_9MICR</name>
<keyword evidence="2 5" id="KW-0813">Transport</keyword>
<dbReference type="Gene3D" id="1.20.1460.10">
    <property type="entry name" value="subunit c (vma5p) of the yeast v-atpase, domain 2"/>
    <property type="match status" value="1"/>
</dbReference>
<sequence>MYVFVALPSDSENPLSEQLVNIRKKITQETELLSMPRFWWNSFENAIGIIDNLETMETTAKSTIRMLLDSIKMLSTKQQYKNYLDEINFDYAIKTFNWSEKRYNPEFTSDELLEELSKTLMHLKNLCSQRIDAFILKEREYKEADKQITGNLSEIDISSILKQEDINEDKDDVEDGFIKNYFVVSRKADVENMLTLFKSIEAVCNDTITKVTEDAEFVLYRFMGLISKEKEIEVTLRNSGFTMKEVNNQKVEENLKRRCNIISLFDGVKSNHRLFLSNTVKEIFDVMMHAKMVKLFVECVMQYGLPTNYVYFVSSGKKNRILTNWKKVVLTWDSIRISHGLGEKANPEDLLAFSELEIQEEEEEK</sequence>
<comment type="subunit">
    <text evidence="5">V-ATPase is a heteromultimeric enzyme composed of a peripheral catalytic V1 complex (components A to H) attached to an integral membrane V0 proton pore complex.</text>
</comment>
<dbReference type="EMBL" id="SBIQ01000013">
    <property type="protein sequence ID" value="KAF7684453.1"/>
    <property type="molecule type" value="Genomic_DNA"/>
</dbReference>
<evidence type="ECO:0000256" key="1">
    <source>
        <dbReference type="ARBA" id="ARBA00006138"/>
    </source>
</evidence>
<dbReference type="InterPro" id="IPR036132">
    <property type="entry name" value="Vac_ATP_synth_c_sf"/>
</dbReference>
<dbReference type="PANTHER" id="PTHR10137:SF0">
    <property type="entry name" value="V-TYPE PROTON ATPASE SUBUNIT C"/>
    <property type="match status" value="1"/>
</dbReference>
<evidence type="ECO:0000256" key="2">
    <source>
        <dbReference type="ARBA" id="ARBA00022448"/>
    </source>
</evidence>
<evidence type="ECO:0000256" key="5">
    <source>
        <dbReference type="RuleBase" id="RU364010"/>
    </source>
</evidence>
<evidence type="ECO:0000313" key="7">
    <source>
        <dbReference type="Proteomes" id="UP001516464"/>
    </source>
</evidence>
<reference evidence="6 7" key="1">
    <citation type="submission" date="2019-01" db="EMBL/GenBank/DDBJ databases">
        <title>Genomes sequencing and comparative genomics of infectious freshwater microsporidia, Cucumispora dikerogammari and Thelohania contejeani.</title>
        <authorList>
            <person name="Cormier A."/>
            <person name="Giraud I."/>
            <person name="Wattier R."/>
            <person name="Teixeira M."/>
            <person name="Grandjean F."/>
            <person name="Rigaud T."/>
            <person name="Cordaux R."/>
        </authorList>
    </citation>
    <scope>NUCLEOTIDE SEQUENCE [LARGE SCALE GENOMIC DNA]</scope>
    <source>
        <strain evidence="6">T1</strain>
        <tissue evidence="6">Spores</tissue>
    </source>
</reference>
<dbReference type="Pfam" id="PF03223">
    <property type="entry name" value="V-ATPase_C"/>
    <property type="match status" value="1"/>
</dbReference>
<dbReference type="Proteomes" id="UP001516464">
    <property type="component" value="Unassembled WGS sequence"/>
</dbReference>
<protein>
    <recommendedName>
        <fullName evidence="5">V-type proton ATPase subunit C</fullName>
    </recommendedName>
</protein>
<dbReference type="SUPFAM" id="SSF118203">
    <property type="entry name" value="Vacuolar ATP synthase subunit C"/>
    <property type="match status" value="1"/>
</dbReference>
<comment type="caution">
    <text evidence="6">The sequence shown here is derived from an EMBL/GenBank/DDBJ whole genome shotgun (WGS) entry which is preliminary data.</text>
</comment>
<comment type="similarity">
    <text evidence="1 5">Belongs to the V-ATPase C subunit family.</text>
</comment>
<keyword evidence="4 5" id="KW-0406">Ion transport</keyword>
<proteinExistence type="inferred from homology"/>
<evidence type="ECO:0000256" key="4">
    <source>
        <dbReference type="ARBA" id="ARBA00023065"/>
    </source>
</evidence>
<comment type="function">
    <text evidence="5">Subunit of the V1 complex of vacuolar(H+)-ATPase (V-ATPase), a multisubunit enzyme composed of a peripheral complex (V1) that hydrolyzes ATP and a membrane integral complex (V0) that translocates protons. V-ATPase is responsible for acidifying and maintaining the pH of intracellular compartments and in some cell types, is targeted to the plasma membrane, where it is responsible for acidifying the extracellular environment. Subunit C is necessary for the assembly of the catalytic sector of the enzyme and is likely to have a specific function in its catalytic activity.</text>
</comment>
<gene>
    <name evidence="6" type="primary">vma5</name>
    <name evidence="6" type="ORF">TCON_0363</name>
</gene>
<keyword evidence="7" id="KW-1185">Reference proteome</keyword>
<dbReference type="PANTHER" id="PTHR10137">
    <property type="entry name" value="V-TYPE PROTON ATPASE SUBUNIT C"/>
    <property type="match status" value="1"/>
</dbReference>